<dbReference type="Proteomes" id="UP000319263">
    <property type="component" value="Chromosome"/>
</dbReference>
<gene>
    <name evidence="2" type="ORF">FOE78_08140</name>
</gene>
<keyword evidence="1" id="KW-0812">Transmembrane</keyword>
<evidence type="ECO:0000313" key="2">
    <source>
        <dbReference type="EMBL" id="QDP95872.1"/>
    </source>
</evidence>
<dbReference type="KEGG" id="mik:FOE78_08140"/>
<keyword evidence="1" id="KW-1133">Transmembrane helix</keyword>
<name>A0A516PXJ4_9ACTN</name>
<feature type="transmembrane region" description="Helical" evidence="1">
    <location>
        <begin position="29"/>
        <end position="48"/>
    </location>
</feature>
<evidence type="ECO:0000313" key="3">
    <source>
        <dbReference type="Proteomes" id="UP000319263"/>
    </source>
</evidence>
<dbReference type="OrthoDB" id="4331808at2"/>
<accession>A0A516PXJ4</accession>
<proteinExistence type="predicted"/>
<dbReference type="RefSeq" id="WP_143985838.1">
    <property type="nucleotide sequence ID" value="NZ_CP041692.1"/>
</dbReference>
<dbReference type="EMBL" id="CP041692">
    <property type="protein sequence ID" value="QDP95872.1"/>
    <property type="molecule type" value="Genomic_DNA"/>
</dbReference>
<organism evidence="2 3">
    <name type="scientific">Microlunatus elymi</name>
    <dbReference type="NCBI Taxonomy" id="2596828"/>
    <lineage>
        <taxon>Bacteria</taxon>
        <taxon>Bacillati</taxon>
        <taxon>Actinomycetota</taxon>
        <taxon>Actinomycetes</taxon>
        <taxon>Propionibacteriales</taxon>
        <taxon>Propionibacteriaceae</taxon>
        <taxon>Microlunatus</taxon>
    </lineage>
</organism>
<keyword evidence="3" id="KW-1185">Reference proteome</keyword>
<keyword evidence="1" id="KW-0472">Membrane</keyword>
<protein>
    <submittedName>
        <fullName evidence="2">Uncharacterized protein</fullName>
    </submittedName>
</protein>
<sequence>MTELVSMLVPLQGTLPFWPTVQEPTAVEVLGLLIGLPALTFVIIAVLGKSKELLRAGRGEADTHLDEPLWLGVAPADRSAITAGDQVPATVPAEGRRAIAPAEVGGTSARW</sequence>
<evidence type="ECO:0000256" key="1">
    <source>
        <dbReference type="SAM" id="Phobius"/>
    </source>
</evidence>
<dbReference type="AlphaFoldDB" id="A0A516PXJ4"/>
<reference evidence="2 3" key="1">
    <citation type="submission" date="2019-07" db="EMBL/GenBank/DDBJ databases">
        <title>Microlunatus dokdonensis sp. nov. isolated from the rhizospheric soil of the wild plant Elymus tsukushiensis.</title>
        <authorList>
            <person name="Ghim S.-Y."/>
            <person name="Hwang Y.-J."/>
            <person name="Son J.-S."/>
            <person name="Shin J.-H."/>
        </authorList>
    </citation>
    <scope>NUCLEOTIDE SEQUENCE [LARGE SCALE GENOMIC DNA]</scope>
    <source>
        <strain evidence="2 3">KUDC0627</strain>
    </source>
</reference>